<evidence type="ECO:0000313" key="2">
    <source>
        <dbReference type="Proteomes" id="UP000315349"/>
    </source>
</evidence>
<dbReference type="EMBL" id="CP036299">
    <property type="protein sequence ID" value="QDV29589.1"/>
    <property type="molecule type" value="Genomic_DNA"/>
</dbReference>
<sequence length="49" mass="5899">MQRTCQSLIFRRNEPEPVEFEGATPWLVDDHSLWWMIRQNSLQGMHNVN</sequence>
<dbReference type="AlphaFoldDB" id="A0A518GLZ3"/>
<reference evidence="1 2" key="1">
    <citation type="submission" date="2019-02" db="EMBL/GenBank/DDBJ databases">
        <title>Deep-cultivation of Planctomycetes and their phenomic and genomic characterization uncovers novel biology.</title>
        <authorList>
            <person name="Wiegand S."/>
            <person name="Jogler M."/>
            <person name="Boedeker C."/>
            <person name="Pinto D."/>
            <person name="Vollmers J."/>
            <person name="Rivas-Marin E."/>
            <person name="Kohn T."/>
            <person name="Peeters S.H."/>
            <person name="Heuer A."/>
            <person name="Rast P."/>
            <person name="Oberbeckmann S."/>
            <person name="Bunk B."/>
            <person name="Jeske O."/>
            <person name="Meyerdierks A."/>
            <person name="Storesund J.E."/>
            <person name="Kallscheuer N."/>
            <person name="Luecker S."/>
            <person name="Lage O.M."/>
            <person name="Pohl T."/>
            <person name="Merkel B.J."/>
            <person name="Hornburger P."/>
            <person name="Mueller R.-W."/>
            <person name="Bruemmer F."/>
            <person name="Labrenz M."/>
            <person name="Spormann A.M."/>
            <person name="Op den Camp H."/>
            <person name="Overmann J."/>
            <person name="Amann R."/>
            <person name="Jetten M.S.M."/>
            <person name="Mascher T."/>
            <person name="Medema M.H."/>
            <person name="Devos D.P."/>
            <person name="Kaster A.-K."/>
            <person name="Ovreas L."/>
            <person name="Rohde M."/>
            <person name="Galperin M.Y."/>
            <person name="Jogler C."/>
        </authorList>
    </citation>
    <scope>NUCLEOTIDE SEQUENCE [LARGE SCALE GENOMIC DNA]</scope>
    <source>
        <strain evidence="1 2">Spb1</strain>
    </source>
</reference>
<protein>
    <submittedName>
        <fullName evidence="1">Uncharacterized protein</fullName>
    </submittedName>
</protein>
<keyword evidence="2" id="KW-1185">Reference proteome</keyword>
<gene>
    <name evidence="1" type="ORF">Spb1_15020</name>
</gene>
<name>A0A518GLZ3_9PLAN</name>
<organism evidence="1 2">
    <name type="scientific">Planctopirus ephydatiae</name>
    <dbReference type="NCBI Taxonomy" id="2528019"/>
    <lineage>
        <taxon>Bacteria</taxon>
        <taxon>Pseudomonadati</taxon>
        <taxon>Planctomycetota</taxon>
        <taxon>Planctomycetia</taxon>
        <taxon>Planctomycetales</taxon>
        <taxon>Planctomycetaceae</taxon>
        <taxon>Planctopirus</taxon>
    </lineage>
</organism>
<evidence type="ECO:0000313" key="1">
    <source>
        <dbReference type="EMBL" id="QDV29589.1"/>
    </source>
</evidence>
<accession>A0A518GLZ3</accession>
<proteinExistence type="predicted"/>
<dbReference type="KEGG" id="peh:Spb1_15020"/>
<dbReference type="Proteomes" id="UP000315349">
    <property type="component" value="Chromosome"/>
</dbReference>